<dbReference type="PANTHER" id="PTHR34580:SF3">
    <property type="entry name" value="PROTEIN PAFB"/>
    <property type="match status" value="1"/>
</dbReference>
<dbReference type="InterPro" id="IPR036390">
    <property type="entry name" value="WH_DNA-bd_sf"/>
</dbReference>
<evidence type="ECO:0000256" key="1">
    <source>
        <dbReference type="ARBA" id="ARBA00023015"/>
    </source>
</evidence>
<reference evidence="4 5" key="1">
    <citation type="submission" date="2019-01" db="EMBL/GenBank/DDBJ databases">
        <authorList>
            <person name="Chen W.-M."/>
        </authorList>
    </citation>
    <scope>NUCLEOTIDE SEQUENCE [LARGE SCALE GENOMIC DNA]</scope>
    <source>
        <strain evidence="4 5">KYPY4</strain>
    </source>
</reference>
<dbReference type="OrthoDB" id="8555652at2"/>
<dbReference type="PANTHER" id="PTHR34580">
    <property type="match status" value="1"/>
</dbReference>
<protein>
    <submittedName>
        <fullName evidence="4">WYL domain-containing protein</fullName>
    </submittedName>
</protein>
<dbReference type="InterPro" id="IPR026881">
    <property type="entry name" value="WYL_dom"/>
</dbReference>
<dbReference type="InterPro" id="IPR057727">
    <property type="entry name" value="WCX_dom"/>
</dbReference>
<sequence>MANNTARLYRIESLIRARGHVSFQTLLEELEVSRATLKRDLEYLRSRLGAPIEYDRDVNGYRFGTSPYAGPKHELPGLWFDEAELYSLLMAQQLLAGLDSDGLLSRHLQPLLDRIRELLKSGSAEGDEAAAERLMQRVKIVSALRRPVPSRFFERVSTALLARKRLHLHYLARTRRELSEREVSPQRLVHYRHTWYLDAWCHRSEALRRFALDAVQEATVLEAKPAREIALKRVQAEMDAGYGIFAGATPRWAVLVFDVQAAQWASREEWHPQQEGRWLDDGRFELRLPYVDDTEVVMDVLRQGEQVQVLAPPELVQAVRSRLAAAAARYGRSVAEP</sequence>
<keyword evidence="1" id="KW-0805">Transcription regulation</keyword>
<dbReference type="AlphaFoldDB" id="A0A437RFQ4"/>
<dbReference type="PROSITE" id="PS52050">
    <property type="entry name" value="WYL"/>
    <property type="match status" value="1"/>
</dbReference>
<dbReference type="InterPro" id="IPR036388">
    <property type="entry name" value="WH-like_DNA-bd_sf"/>
</dbReference>
<dbReference type="Pfam" id="PF08279">
    <property type="entry name" value="HTH_11"/>
    <property type="match status" value="1"/>
</dbReference>
<keyword evidence="2" id="KW-0804">Transcription</keyword>
<accession>A0A437RFQ4</accession>
<dbReference type="SUPFAM" id="SSF46785">
    <property type="entry name" value="Winged helix' DNA-binding domain"/>
    <property type="match status" value="1"/>
</dbReference>
<organism evidence="4 5">
    <name type="scientific">Rubrivivax rivuli</name>
    <dbReference type="NCBI Taxonomy" id="1862385"/>
    <lineage>
        <taxon>Bacteria</taxon>
        <taxon>Pseudomonadati</taxon>
        <taxon>Pseudomonadota</taxon>
        <taxon>Betaproteobacteria</taxon>
        <taxon>Burkholderiales</taxon>
        <taxon>Sphaerotilaceae</taxon>
        <taxon>Rubrivivax</taxon>
    </lineage>
</organism>
<evidence type="ECO:0000313" key="5">
    <source>
        <dbReference type="Proteomes" id="UP000285575"/>
    </source>
</evidence>
<proteinExistence type="predicted"/>
<dbReference type="Pfam" id="PF25583">
    <property type="entry name" value="WCX"/>
    <property type="match status" value="1"/>
</dbReference>
<name>A0A437RFQ4_9BURK</name>
<dbReference type="InterPro" id="IPR013196">
    <property type="entry name" value="HTH_11"/>
</dbReference>
<evidence type="ECO:0000313" key="4">
    <source>
        <dbReference type="EMBL" id="RVU45597.1"/>
    </source>
</evidence>
<comment type="caution">
    <text evidence="4">The sequence shown here is derived from an EMBL/GenBank/DDBJ whole genome shotgun (WGS) entry which is preliminary data.</text>
</comment>
<dbReference type="Pfam" id="PF13280">
    <property type="entry name" value="WYL"/>
    <property type="match status" value="1"/>
</dbReference>
<dbReference type="InterPro" id="IPR001034">
    <property type="entry name" value="DeoR_HTH"/>
</dbReference>
<dbReference type="PROSITE" id="PS51000">
    <property type="entry name" value="HTH_DEOR_2"/>
    <property type="match status" value="1"/>
</dbReference>
<feature type="domain" description="HTH deoR-type" evidence="3">
    <location>
        <begin position="4"/>
        <end position="60"/>
    </location>
</feature>
<dbReference type="InterPro" id="IPR051534">
    <property type="entry name" value="CBASS_pafABC_assoc_protein"/>
</dbReference>
<dbReference type="Gene3D" id="1.10.10.10">
    <property type="entry name" value="Winged helix-like DNA-binding domain superfamily/Winged helix DNA-binding domain"/>
    <property type="match status" value="1"/>
</dbReference>
<gene>
    <name evidence="4" type="ORF">EOE66_15960</name>
</gene>
<keyword evidence="5" id="KW-1185">Reference proteome</keyword>
<dbReference type="Proteomes" id="UP000285575">
    <property type="component" value="Unassembled WGS sequence"/>
</dbReference>
<evidence type="ECO:0000256" key="2">
    <source>
        <dbReference type="ARBA" id="ARBA00023163"/>
    </source>
</evidence>
<evidence type="ECO:0000259" key="3">
    <source>
        <dbReference type="PROSITE" id="PS51000"/>
    </source>
</evidence>
<dbReference type="RefSeq" id="WP_128229686.1">
    <property type="nucleotide sequence ID" value="NZ_SACR01000004.1"/>
</dbReference>
<dbReference type="EMBL" id="SACR01000004">
    <property type="protein sequence ID" value="RVU45597.1"/>
    <property type="molecule type" value="Genomic_DNA"/>
</dbReference>
<dbReference type="GO" id="GO:0003700">
    <property type="term" value="F:DNA-binding transcription factor activity"/>
    <property type="evidence" value="ECO:0007669"/>
    <property type="project" value="InterPro"/>
</dbReference>